<dbReference type="SUPFAM" id="SSF75217">
    <property type="entry name" value="alpha/beta knot"/>
    <property type="match status" value="1"/>
</dbReference>
<dbReference type="GO" id="GO:0002128">
    <property type="term" value="P:tRNA nucleoside ribose methylation"/>
    <property type="evidence" value="ECO:0007669"/>
    <property type="project" value="TreeGrafter"/>
</dbReference>
<dbReference type="InterPro" id="IPR029026">
    <property type="entry name" value="tRNA_m1G_MTases_N"/>
</dbReference>
<dbReference type="AlphaFoldDB" id="A0A518BR41"/>
<dbReference type="InterPro" id="IPR029028">
    <property type="entry name" value="Alpha/beta_knot_MTases"/>
</dbReference>
<dbReference type="GO" id="GO:0003723">
    <property type="term" value="F:RNA binding"/>
    <property type="evidence" value="ECO:0007669"/>
    <property type="project" value="InterPro"/>
</dbReference>
<dbReference type="InterPro" id="IPR004384">
    <property type="entry name" value="RNA_MeTrfase_TrmJ/LasT"/>
</dbReference>
<keyword evidence="8" id="KW-1185">Reference proteome</keyword>
<name>A0A518BR41_9BACT</name>
<dbReference type="InterPro" id="IPR001537">
    <property type="entry name" value="SpoU_MeTrfase"/>
</dbReference>
<keyword evidence="3 7" id="KW-0808">Transferase</keyword>
<gene>
    <name evidence="7" type="primary">trmJ</name>
    <name evidence="7" type="ORF">Pla133_45620</name>
</gene>
<keyword evidence="4" id="KW-0949">S-adenosyl-L-methionine</keyword>
<evidence type="ECO:0000256" key="3">
    <source>
        <dbReference type="ARBA" id="ARBA00022679"/>
    </source>
</evidence>
<dbReference type="PANTHER" id="PTHR42786">
    <property type="entry name" value="TRNA/RRNA METHYLTRANSFERASE"/>
    <property type="match status" value="1"/>
</dbReference>
<accession>A0A518BR41</accession>
<evidence type="ECO:0000313" key="7">
    <source>
        <dbReference type="EMBL" id="QDU69442.1"/>
    </source>
</evidence>
<organism evidence="7 8">
    <name type="scientific">Engelhardtia mirabilis</name>
    <dbReference type="NCBI Taxonomy" id="2528011"/>
    <lineage>
        <taxon>Bacteria</taxon>
        <taxon>Pseudomonadati</taxon>
        <taxon>Planctomycetota</taxon>
        <taxon>Planctomycetia</taxon>
        <taxon>Planctomycetia incertae sedis</taxon>
        <taxon>Engelhardtia</taxon>
    </lineage>
</organism>
<dbReference type="KEGG" id="pbap:Pla133_45620"/>
<evidence type="ECO:0000256" key="4">
    <source>
        <dbReference type="ARBA" id="ARBA00022691"/>
    </source>
</evidence>
<proteinExistence type="inferred from homology"/>
<comment type="similarity">
    <text evidence="1">Belongs to the class IV-like SAM-binding methyltransferase superfamily. RNA methyltransferase TrmH family.</text>
</comment>
<dbReference type="Proteomes" id="UP000316921">
    <property type="component" value="Chromosome"/>
</dbReference>
<dbReference type="PIRSF" id="PIRSF004808">
    <property type="entry name" value="LasT"/>
    <property type="match status" value="1"/>
</dbReference>
<dbReference type="EC" id="2.1.1.200" evidence="7"/>
<dbReference type="RefSeq" id="WP_419191841.1">
    <property type="nucleotide sequence ID" value="NZ_CP036287.1"/>
</dbReference>
<protein>
    <submittedName>
        <fullName evidence="7">tRNA (Cytidine/uridine-2'-O-)-methyltransferase TrmJ</fullName>
        <ecNumber evidence="7">2.1.1.200</ecNumber>
    </submittedName>
</protein>
<dbReference type="Gene3D" id="3.40.1280.10">
    <property type="match status" value="1"/>
</dbReference>
<evidence type="ECO:0000256" key="1">
    <source>
        <dbReference type="ARBA" id="ARBA00007228"/>
    </source>
</evidence>
<dbReference type="Pfam" id="PF00588">
    <property type="entry name" value="SpoU_methylase"/>
    <property type="match status" value="1"/>
</dbReference>
<evidence type="ECO:0000256" key="2">
    <source>
        <dbReference type="ARBA" id="ARBA00022603"/>
    </source>
</evidence>
<evidence type="ECO:0000313" key="8">
    <source>
        <dbReference type="Proteomes" id="UP000316921"/>
    </source>
</evidence>
<feature type="domain" description="tRNA/rRNA methyltransferase SpoU type" evidence="6">
    <location>
        <begin position="3"/>
        <end position="155"/>
    </location>
</feature>
<dbReference type="PANTHER" id="PTHR42786:SF2">
    <property type="entry name" value="TRNA (CYTIDINE_URIDINE-2'-O-)-METHYLTRANSFERASE TRMJ"/>
    <property type="match status" value="1"/>
</dbReference>
<dbReference type="GO" id="GO:0160206">
    <property type="term" value="F:tRNA (cytidine(32)/uridine(32)-2'-O)-methyltransferase activity"/>
    <property type="evidence" value="ECO:0007669"/>
    <property type="project" value="UniProtKB-EC"/>
</dbReference>
<keyword evidence="2 7" id="KW-0489">Methyltransferase</keyword>
<reference evidence="7 8" key="1">
    <citation type="submission" date="2019-02" db="EMBL/GenBank/DDBJ databases">
        <title>Deep-cultivation of Planctomycetes and their phenomic and genomic characterization uncovers novel biology.</title>
        <authorList>
            <person name="Wiegand S."/>
            <person name="Jogler M."/>
            <person name="Boedeker C."/>
            <person name="Pinto D."/>
            <person name="Vollmers J."/>
            <person name="Rivas-Marin E."/>
            <person name="Kohn T."/>
            <person name="Peeters S.H."/>
            <person name="Heuer A."/>
            <person name="Rast P."/>
            <person name="Oberbeckmann S."/>
            <person name="Bunk B."/>
            <person name="Jeske O."/>
            <person name="Meyerdierks A."/>
            <person name="Storesund J.E."/>
            <person name="Kallscheuer N."/>
            <person name="Luecker S."/>
            <person name="Lage O.M."/>
            <person name="Pohl T."/>
            <person name="Merkel B.J."/>
            <person name="Hornburger P."/>
            <person name="Mueller R.-W."/>
            <person name="Bruemmer F."/>
            <person name="Labrenz M."/>
            <person name="Spormann A.M."/>
            <person name="Op den Camp H."/>
            <person name="Overmann J."/>
            <person name="Amann R."/>
            <person name="Jetten M.S.M."/>
            <person name="Mascher T."/>
            <person name="Medema M.H."/>
            <person name="Devos D.P."/>
            <person name="Kaster A.-K."/>
            <person name="Ovreas L."/>
            <person name="Rohde M."/>
            <person name="Galperin M.Y."/>
            <person name="Jogler C."/>
        </authorList>
    </citation>
    <scope>NUCLEOTIDE SEQUENCE [LARGE SCALE GENOMIC DNA]</scope>
    <source>
        <strain evidence="7 8">Pla133</strain>
    </source>
</reference>
<dbReference type="EMBL" id="CP036287">
    <property type="protein sequence ID" value="QDU69442.1"/>
    <property type="molecule type" value="Genomic_DNA"/>
</dbReference>
<dbReference type="GO" id="GO:0005829">
    <property type="term" value="C:cytosol"/>
    <property type="evidence" value="ECO:0007669"/>
    <property type="project" value="TreeGrafter"/>
</dbReference>
<sequence>MNRIVLCRPAGPRNVGSVLRAVLNFGPAGLHLVRPERPAILIHPEFEQMAHGVEDAAARIVVHDSLAEALADRTHAIGFTGKVRNHRAIQPFAARRSDLAELWADEDSQVALVFGAEQDGMRAEEADTCHELVYIETSDEHTSLNLSMAVAVVLFSLFQPGERPARRSRTTPLTGEAREFLTENVARTLGAKAWTPGARKDIEESARRVFARAPLEGRDARAWHQSMRALGSGAKPSDFGIGVDPDPAVGPAD</sequence>
<evidence type="ECO:0000259" key="6">
    <source>
        <dbReference type="Pfam" id="PF00588"/>
    </source>
</evidence>
<feature type="region of interest" description="Disordered" evidence="5">
    <location>
        <begin position="229"/>
        <end position="253"/>
    </location>
</feature>
<dbReference type="CDD" id="cd18093">
    <property type="entry name" value="SpoU-like_TrmJ"/>
    <property type="match status" value="1"/>
</dbReference>
<evidence type="ECO:0000256" key="5">
    <source>
        <dbReference type="SAM" id="MobiDB-lite"/>
    </source>
</evidence>